<name>A0ABS2N903_9BACI</name>
<keyword evidence="2" id="KW-1185">Reference proteome</keyword>
<accession>A0ABS2N903</accession>
<evidence type="ECO:0000313" key="1">
    <source>
        <dbReference type="EMBL" id="MBM7584265.1"/>
    </source>
</evidence>
<dbReference type="EMBL" id="JAFBDZ010000001">
    <property type="protein sequence ID" value="MBM7584265.1"/>
    <property type="molecule type" value="Genomic_DNA"/>
</dbReference>
<reference evidence="1 2" key="1">
    <citation type="submission" date="2021-01" db="EMBL/GenBank/DDBJ databases">
        <title>Genomic Encyclopedia of Type Strains, Phase IV (KMG-IV): sequencing the most valuable type-strain genomes for metagenomic binning, comparative biology and taxonomic classification.</title>
        <authorList>
            <person name="Goeker M."/>
        </authorList>
    </citation>
    <scope>NUCLEOTIDE SEQUENCE [LARGE SCALE GENOMIC DNA]</scope>
    <source>
        <strain evidence="1 2">DSM 24834</strain>
    </source>
</reference>
<gene>
    <name evidence="1" type="ORF">JOC86_000802</name>
</gene>
<comment type="caution">
    <text evidence="1">The sequence shown here is derived from an EMBL/GenBank/DDBJ whole genome shotgun (WGS) entry which is preliminary data.</text>
</comment>
<proteinExistence type="predicted"/>
<dbReference type="RefSeq" id="WP_205168440.1">
    <property type="nucleotide sequence ID" value="NZ_JAFBDZ010000001.1"/>
</dbReference>
<dbReference type="Proteomes" id="UP001646157">
    <property type="component" value="Unassembled WGS sequence"/>
</dbReference>
<sequence length="163" mass="18857">MFDPTAFDNLKVVLEGAVYDLELNGELKIVNRKDLVDLASLSRTYSIYFHSRIQMAVHAKIELSAGLEELSGELLFKKRERGASIQISYEGKEGCLTKNHYEYLLRSWEAREIEWLEVYSNKKPSACRAVVHFDRFITEEMIDELPALVRHLLQTLDEIPYSS</sequence>
<organism evidence="1 2">
    <name type="scientific">Rossellomorea pakistanensis</name>
    <dbReference type="NCBI Taxonomy" id="992288"/>
    <lineage>
        <taxon>Bacteria</taxon>
        <taxon>Bacillati</taxon>
        <taxon>Bacillota</taxon>
        <taxon>Bacilli</taxon>
        <taxon>Bacillales</taxon>
        <taxon>Bacillaceae</taxon>
        <taxon>Rossellomorea</taxon>
    </lineage>
</organism>
<evidence type="ECO:0000313" key="2">
    <source>
        <dbReference type="Proteomes" id="UP001646157"/>
    </source>
</evidence>
<protein>
    <submittedName>
        <fullName evidence="1">Uncharacterized protein</fullName>
    </submittedName>
</protein>